<sequence>MPSAMTQIDGTQTAHSTGHRTKPLSVTACHPAVIAIAACVLERSGGLEIHVPQAGDADADADAVTPFFFSRLVHVLDDGERLSRSKMEGNRIARFSVTWRGSQLDVDADPSCTVKEFGQLLQDLTSVKPETLKLIVPQSTNKGSKLIMPFSDAHSRLTLNGVGISEGKPIRMMGVYDDEIEEVSDNGKRPDQRIIGFDEEEQRLRQRSLGRPQISLKLPQGQYIFCDFRTLHLPGIEHKWRVGIMTEMAPVGYVGISPKCILGFNKNMGEEISLRLRTDDLKGFRKYESIKKTLLHELAHMVHSEHDANFFALNKQLNEEAASMDWTKSTGHMLSGRKIFDSYEEEFVLEPEITVAGHRLGGESSSLASARALSGAAAYQRFLNASANVDHASGTKIEYSSDDVPRGFVHETVKVEPDPDYAMHVDSAAGLSFAGQHTIGYSDPNPDDVGKQSFDRCLEPDPDDSSNANNLNQELRFDVRHHSEPDPDDGSNEVPEHGNTMEMDSELTNHITVVKYELDLADSSNANQELIIDGKHGEEPDPDNTCQDVLKSGNGTEMITEQSGNSMVLKAEPDPDDSNINELQRVEEPVRALCSRLQKSIKMLRLQATPVEAESAIQTLFKIIKNVIEHPNDIKYKRLRKSNPHFQRSVANYKAAMEVLELIGFCEDVISDEVGRAETYLVLKRNDPGLLWLAKSSLESTMHTLAIAALHLLQLLATIPTLSSQDTEAILGCTSRCHNISIPYPFGIGDERCYLHEGFKLACKTEEQPPVLYMNSAGYRVVSIKLNPRVVYLDTRFHQLLGKSSYGESWNLSLDNSLYRLSAAQNVFVALGCGFRFSVSLPGAGANASASTCDSSCQHGYPKVPTDGTCSGTGCCYTEVSQDSNSYAIKLVPHDEAAANSTMPGTRGPFNATYIVEKGEYWKRTGFAVPLQQYAAAPESVPRVPTHTVVYWMFGNLSCAEARSSNASGCLSDESECHDEPPRGYKCQCGQGYVGNPYMPNGCQGLIIAIGLGSGIAILLFVFAIVVIRRKVKARKARITKEFFFKQNRGLLLQQLVDRDIAERMIFRLEELERATNSFDETRKLGGGGHGTVYKGILSDQRVVAIKKSRHAVKREIDDFINEVAILSQVNHRNVVNLFGCCLETEVPLLVYEFISNGTLHEHLHVSAPQSLSWKERKRIALEIARSLAYLHSSASMSIIHRDIKTANILLDDRLVAKVSDFGASRGIPIYETSVTTTIQGTFGYLDPEYYQTGRLTEKSDVYSFGVILVELLMRRKPSSYVSPEGSNLVSHFSSAVSEDKLREVLDSQVIEEAEEEETREVAAIAVTCLNSKGEDRPSMRQVEMRLQALQSPADSNGRNQNQRTEEGAAGPNGRRPVQGGDSSYAGDHSNLSRPYSMEQEYWSSMSFPR</sequence>
<keyword evidence="3" id="KW-0808">Transferase</keyword>
<dbReference type="EMBL" id="NCVQ01000001">
    <property type="protein sequence ID" value="PWZ52662.1"/>
    <property type="molecule type" value="Genomic_DNA"/>
</dbReference>
<dbReference type="Pfam" id="PF13947">
    <property type="entry name" value="GUB_WAK_bind"/>
    <property type="match status" value="1"/>
</dbReference>
<dbReference type="SUPFAM" id="SSF143503">
    <property type="entry name" value="PUG domain-like"/>
    <property type="match status" value="1"/>
</dbReference>
<protein>
    <submittedName>
        <fullName evidence="16">Wall-associated receptor kinase 3</fullName>
    </submittedName>
</protein>
<evidence type="ECO:0000256" key="8">
    <source>
        <dbReference type="ARBA" id="ARBA00022840"/>
    </source>
</evidence>
<dbReference type="GO" id="GO:0005524">
    <property type="term" value="F:ATP binding"/>
    <property type="evidence" value="ECO:0007669"/>
    <property type="project" value="UniProtKB-UniRule"/>
</dbReference>
<proteinExistence type="predicted"/>
<dbReference type="CDD" id="cd14066">
    <property type="entry name" value="STKc_IRAK"/>
    <property type="match status" value="1"/>
</dbReference>
<dbReference type="PROSITE" id="PS00108">
    <property type="entry name" value="PROTEIN_KINASE_ST"/>
    <property type="match status" value="1"/>
</dbReference>
<dbReference type="SUPFAM" id="SSF56112">
    <property type="entry name" value="Protein kinase-like (PK-like)"/>
    <property type="match status" value="1"/>
</dbReference>
<dbReference type="Proteomes" id="UP000251960">
    <property type="component" value="Chromosome 1"/>
</dbReference>
<feature type="binding site" evidence="11">
    <location>
        <position position="1108"/>
    </location>
    <ligand>
        <name>ATP</name>
        <dbReference type="ChEBI" id="CHEBI:30616"/>
    </ligand>
</feature>
<evidence type="ECO:0000259" key="14">
    <source>
        <dbReference type="PROSITE" id="PS50011"/>
    </source>
</evidence>
<dbReference type="FunFam" id="1.10.510.10:FF:000084">
    <property type="entry name" value="Wall-associated receptor kinase 2"/>
    <property type="match status" value="1"/>
</dbReference>
<evidence type="ECO:0000256" key="6">
    <source>
        <dbReference type="ARBA" id="ARBA00022741"/>
    </source>
</evidence>
<keyword evidence="2" id="KW-0723">Serine/threonine-protein kinase</keyword>
<comment type="subcellular location">
    <subcellularLocation>
        <location evidence="1">Membrane</location>
        <topology evidence="1">Single-pass type I membrane protein</topology>
    </subcellularLocation>
</comment>
<evidence type="ECO:0000313" key="16">
    <source>
        <dbReference type="EMBL" id="PWZ52662.1"/>
    </source>
</evidence>
<feature type="compositionally biased region" description="Polar residues" evidence="12">
    <location>
        <begin position="1351"/>
        <end position="1363"/>
    </location>
</feature>
<keyword evidence="10 13" id="KW-0472">Membrane</keyword>
<evidence type="ECO:0000256" key="2">
    <source>
        <dbReference type="ARBA" id="ARBA00022527"/>
    </source>
</evidence>
<keyword evidence="7 16" id="KW-0418">Kinase</keyword>
<feature type="transmembrane region" description="Helical" evidence="13">
    <location>
        <begin position="1006"/>
        <end position="1028"/>
    </location>
</feature>
<dbReference type="InterPro" id="IPR008271">
    <property type="entry name" value="Ser/Thr_kinase_AS"/>
</dbReference>
<name>A0A317Y4J6_MAIZE</name>
<gene>
    <name evidence="16" type="primary">WAK3_1</name>
    <name evidence="16" type="ORF">Zm00014a_021668</name>
</gene>
<keyword evidence="16" id="KW-0675">Receptor</keyword>
<dbReference type="FunFam" id="3.30.200.20:FF:000043">
    <property type="entry name" value="Wall-associated receptor kinase 2"/>
    <property type="match status" value="1"/>
</dbReference>
<dbReference type="SMART" id="SM00220">
    <property type="entry name" value="S_TKc"/>
    <property type="match status" value="1"/>
</dbReference>
<dbReference type="InterPro" id="IPR001245">
    <property type="entry name" value="Ser-Thr/Tyr_kinase_cat_dom"/>
</dbReference>
<comment type="caution">
    <text evidence="16">The sequence shown here is derived from an EMBL/GenBank/DDBJ whole genome shotgun (WGS) entry which is preliminary data.</text>
</comment>
<feature type="region of interest" description="Disordered" evidence="12">
    <location>
        <begin position="1"/>
        <end position="22"/>
    </location>
</feature>
<dbReference type="Pfam" id="PF09409">
    <property type="entry name" value="PUB"/>
    <property type="match status" value="1"/>
</dbReference>
<dbReference type="Gene3D" id="3.10.20.90">
    <property type="entry name" value="Phosphatidylinositol 3-kinase Catalytic Subunit, Chain A, domain 1"/>
    <property type="match status" value="1"/>
</dbReference>
<dbReference type="InterPro" id="IPR018997">
    <property type="entry name" value="PUB_domain"/>
</dbReference>
<dbReference type="Gene3D" id="3.30.200.20">
    <property type="entry name" value="Phosphorylase Kinase, domain 1"/>
    <property type="match status" value="1"/>
</dbReference>
<dbReference type="PANTHER" id="PTHR47796:SF1">
    <property type="entry name" value="OS08G0500800 PROTEIN"/>
    <property type="match status" value="1"/>
</dbReference>
<evidence type="ECO:0000256" key="13">
    <source>
        <dbReference type="SAM" id="Phobius"/>
    </source>
</evidence>
<dbReference type="GO" id="GO:0030247">
    <property type="term" value="F:polysaccharide binding"/>
    <property type="evidence" value="ECO:0007669"/>
    <property type="project" value="InterPro"/>
</dbReference>
<feature type="region of interest" description="Disordered" evidence="12">
    <location>
        <begin position="436"/>
        <end position="500"/>
    </location>
</feature>
<organism evidence="16">
    <name type="scientific">Zea mays</name>
    <name type="common">Maize</name>
    <dbReference type="NCBI Taxonomy" id="4577"/>
    <lineage>
        <taxon>Eukaryota</taxon>
        <taxon>Viridiplantae</taxon>
        <taxon>Streptophyta</taxon>
        <taxon>Embryophyta</taxon>
        <taxon>Tracheophyta</taxon>
        <taxon>Spermatophyta</taxon>
        <taxon>Magnoliopsida</taxon>
        <taxon>Liliopsida</taxon>
        <taxon>Poales</taxon>
        <taxon>Poaceae</taxon>
        <taxon>PACMAD clade</taxon>
        <taxon>Panicoideae</taxon>
        <taxon>Andropogonodae</taxon>
        <taxon>Andropogoneae</taxon>
        <taxon>Tripsacinae</taxon>
        <taxon>Zea</taxon>
    </lineage>
</organism>
<feature type="compositionally biased region" description="Basic and acidic residues" evidence="12">
    <location>
        <begin position="475"/>
        <end position="485"/>
    </location>
</feature>
<dbReference type="Pfam" id="PF07714">
    <property type="entry name" value="PK_Tyr_Ser-Thr"/>
    <property type="match status" value="1"/>
</dbReference>
<evidence type="ECO:0000256" key="4">
    <source>
        <dbReference type="ARBA" id="ARBA00022692"/>
    </source>
</evidence>
<evidence type="ECO:0000256" key="9">
    <source>
        <dbReference type="ARBA" id="ARBA00022989"/>
    </source>
</evidence>
<dbReference type="InterPro" id="IPR000719">
    <property type="entry name" value="Prot_kinase_dom"/>
</dbReference>
<reference evidence="16" key="1">
    <citation type="journal article" date="2018" name="Nat. Genet.">
        <title>Extensive intraspecific gene order and gene structural variations between Mo17 and other maize genomes.</title>
        <authorList>
            <person name="Sun S."/>
            <person name="Zhou Y."/>
            <person name="Chen J."/>
            <person name="Shi J."/>
            <person name="Zhao H."/>
            <person name="Zhao H."/>
            <person name="Song W."/>
            <person name="Zhang M."/>
            <person name="Cui Y."/>
            <person name="Dong X."/>
            <person name="Liu H."/>
            <person name="Ma X."/>
            <person name="Jiao Y."/>
            <person name="Wang B."/>
            <person name="Wei X."/>
            <person name="Stein J.C."/>
            <person name="Glaubitz J.C."/>
            <person name="Lu F."/>
            <person name="Yu G."/>
            <person name="Liang C."/>
            <person name="Fengler K."/>
            <person name="Li B."/>
            <person name="Rafalski A."/>
            <person name="Schnable P.S."/>
            <person name="Ware D.H."/>
            <person name="Buckler E.S."/>
            <person name="Lai J."/>
        </authorList>
    </citation>
    <scope>NUCLEOTIDE SEQUENCE [LARGE SCALE GENOMIC DNA]</scope>
    <source>
        <tissue evidence="16">Seedling</tissue>
    </source>
</reference>
<feature type="domain" description="WLM" evidence="15">
    <location>
        <begin position="189"/>
        <end position="383"/>
    </location>
</feature>
<dbReference type="CDD" id="cd10463">
    <property type="entry name" value="PUB_WLM"/>
    <property type="match status" value="1"/>
</dbReference>
<evidence type="ECO:0000256" key="12">
    <source>
        <dbReference type="SAM" id="MobiDB-lite"/>
    </source>
</evidence>
<dbReference type="PROSITE" id="PS50011">
    <property type="entry name" value="PROTEIN_KINASE_DOM"/>
    <property type="match status" value="1"/>
</dbReference>
<dbReference type="InterPro" id="IPR036339">
    <property type="entry name" value="PUB-like_dom_sf"/>
</dbReference>
<feature type="compositionally biased region" description="Polar residues" evidence="12">
    <location>
        <begin position="1"/>
        <end position="16"/>
    </location>
</feature>
<dbReference type="PROSITE" id="PS51397">
    <property type="entry name" value="WLM"/>
    <property type="match status" value="1"/>
</dbReference>
<evidence type="ECO:0000256" key="11">
    <source>
        <dbReference type="PROSITE-ProRule" id="PRU10141"/>
    </source>
</evidence>
<dbReference type="GO" id="GO:0004674">
    <property type="term" value="F:protein serine/threonine kinase activity"/>
    <property type="evidence" value="ECO:0007669"/>
    <property type="project" value="UniProtKB-KW"/>
</dbReference>
<dbReference type="SMART" id="SM00580">
    <property type="entry name" value="PUG"/>
    <property type="match status" value="1"/>
</dbReference>
<feature type="domain" description="Protein kinase" evidence="14">
    <location>
        <begin position="1079"/>
        <end position="1350"/>
    </location>
</feature>
<dbReference type="Pfam" id="PF08325">
    <property type="entry name" value="WLM"/>
    <property type="match status" value="1"/>
</dbReference>
<dbReference type="Gene3D" id="1.20.58.2190">
    <property type="match status" value="1"/>
</dbReference>
<evidence type="ECO:0000256" key="1">
    <source>
        <dbReference type="ARBA" id="ARBA00004479"/>
    </source>
</evidence>
<keyword evidence="9 13" id="KW-1133">Transmembrane helix</keyword>
<keyword evidence="4 13" id="KW-0812">Transmembrane</keyword>
<keyword evidence="6 11" id="KW-0547">Nucleotide-binding</keyword>
<dbReference type="InterPro" id="IPR013536">
    <property type="entry name" value="WLM_dom"/>
</dbReference>
<dbReference type="InterPro" id="IPR029071">
    <property type="entry name" value="Ubiquitin-like_domsf"/>
</dbReference>
<evidence type="ECO:0000256" key="5">
    <source>
        <dbReference type="ARBA" id="ARBA00022729"/>
    </source>
</evidence>
<evidence type="ECO:0000256" key="3">
    <source>
        <dbReference type="ARBA" id="ARBA00022679"/>
    </source>
</evidence>
<dbReference type="PROSITE" id="PS00107">
    <property type="entry name" value="PROTEIN_KINASE_ATP"/>
    <property type="match status" value="1"/>
</dbReference>
<dbReference type="SUPFAM" id="SSF54236">
    <property type="entry name" value="Ubiquitin-like"/>
    <property type="match status" value="1"/>
</dbReference>
<dbReference type="GO" id="GO:0016020">
    <property type="term" value="C:membrane"/>
    <property type="evidence" value="ECO:0007669"/>
    <property type="project" value="UniProtKB-SubCell"/>
</dbReference>
<dbReference type="ExpressionAtlas" id="A0A317Y4J6">
    <property type="expression patterns" value="baseline and differential"/>
</dbReference>
<feature type="region of interest" description="Disordered" evidence="12">
    <location>
        <begin position="1351"/>
        <end position="1410"/>
    </location>
</feature>
<dbReference type="PANTHER" id="PTHR47796">
    <property type="entry name" value="ZINC METALLOPROTEINASE-LIKE PROTEIN"/>
    <property type="match status" value="1"/>
</dbReference>
<dbReference type="Gene3D" id="1.10.510.10">
    <property type="entry name" value="Transferase(Phosphotransferase) domain 1"/>
    <property type="match status" value="1"/>
</dbReference>
<dbReference type="InterPro" id="IPR025287">
    <property type="entry name" value="WAK_GUB"/>
</dbReference>
<keyword evidence="8 11" id="KW-0067">ATP-binding</keyword>
<evidence type="ECO:0000256" key="7">
    <source>
        <dbReference type="ARBA" id="ARBA00022777"/>
    </source>
</evidence>
<accession>A0A317Y4J6</accession>
<dbReference type="InterPro" id="IPR011009">
    <property type="entry name" value="Kinase-like_dom_sf"/>
</dbReference>
<dbReference type="InterPro" id="IPR017441">
    <property type="entry name" value="Protein_kinase_ATP_BS"/>
</dbReference>
<feature type="compositionally biased region" description="Basic and acidic residues" evidence="12">
    <location>
        <begin position="448"/>
        <end position="459"/>
    </location>
</feature>
<evidence type="ECO:0000259" key="15">
    <source>
        <dbReference type="PROSITE" id="PS51397"/>
    </source>
</evidence>
<evidence type="ECO:0000256" key="10">
    <source>
        <dbReference type="ARBA" id="ARBA00023136"/>
    </source>
</evidence>
<keyword evidence="5" id="KW-0732">Signal</keyword>